<reference evidence="16 17" key="1">
    <citation type="submission" date="2023-04" db="EMBL/GenBank/DDBJ databases">
        <title>Marinoamorphus aggregata gen. nov., sp. Nov., isolate from tissue of brittle star Ophioplocus japonicus.</title>
        <authorList>
            <person name="Kawano K."/>
            <person name="Sawayama S."/>
            <person name="Nakagawa S."/>
        </authorList>
    </citation>
    <scope>NUCLEOTIDE SEQUENCE [LARGE SCALE GENOMIC DNA]</scope>
    <source>
        <strain evidence="16 17">NKW23</strain>
    </source>
</reference>
<dbReference type="Pfam" id="PF04055">
    <property type="entry name" value="Radical_SAM"/>
    <property type="match status" value="1"/>
</dbReference>
<dbReference type="InterPro" id="IPR013785">
    <property type="entry name" value="Aldolase_TIM"/>
</dbReference>
<dbReference type="InterPro" id="IPR058240">
    <property type="entry name" value="rSAM_sf"/>
</dbReference>
<proteinExistence type="inferred from homology"/>
<evidence type="ECO:0000313" key="16">
    <source>
        <dbReference type="EMBL" id="GMG84650.1"/>
    </source>
</evidence>
<name>A0ABQ6LQ65_9RHOB</name>
<keyword evidence="5 14" id="KW-0004">4Fe-4S</keyword>
<keyword evidence="12 14" id="KW-0627">Porphyrin biosynthesis</keyword>
<protein>
    <recommendedName>
        <fullName evidence="14">Coproporphyrinogen-III oxidase</fullName>
        <ecNumber evidence="14">1.3.98.3</ecNumber>
    </recommendedName>
</protein>
<evidence type="ECO:0000256" key="2">
    <source>
        <dbReference type="ARBA" id="ARBA00004785"/>
    </source>
</evidence>
<keyword evidence="8 14" id="KW-0479">Metal-binding</keyword>
<feature type="domain" description="Elp3/MiaA/NifB-like radical SAM core" evidence="15">
    <location>
        <begin position="52"/>
        <end position="270"/>
    </location>
</feature>
<comment type="catalytic activity">
    <reaction evidence="13 14">
        <text>coproporphyrinogen III + 2 S-adenosyl-L-methionine = protoporphyrinogen IX + 2 5'-deoxyadenosine + 2 L-methionine + 2 CO2</text>
        <dbReference type="Rhea" id="RHEA:15425"/>
        <dbReference type="ChEBI" id="CHEBI:16526"/>
        <dbReference type="ChEBI" id="CHEBI:17319"/>
        <dbReference type="ChEBI" id="CHEBI:57307"/>
        <dbReference type="ChEBI" id="CHEBI:57309"/>
        <dbReference type="ChEBI" id="CHEBI:57844"/>
        <dbReference type="ChEBI" id="CHEBI:59789"/>
        <dbReference type="EC" id="1.3.98.3"/>
    </reaction>
</comment>
<keyword evidence="17" id="KW-1185">Reference proteome</keyword>
<evidence type="ECO:0000256" key="7">
    <source>
        <dbReference type="ARBA" id="ARBA00022691"/>
    </source>
</evidence>
<evidence type="ECO:0000256" key="1">
    <source>
        <dbReference type="ARBA" id="ARBA00004496"/>
    </source>
</evidence>
<gene>
    <name evidence="16" type="primary">hemN_2</name>
    <name evidence="16" type="ORF">LNKW23_38660</name>
</gene>
<evidence type="ECO:0000256" key="4">
    <source>
        <dbReference type="ARBA" id="ARBA00011245"/>
    </source>
</evidence>
<keyword evidence="11 14" id="KW-0411">Iron-sulfur</keyword>
<dbReference type="SFLD" id="SFLDG01065">
    <property type="entry name" value="anaerobic_coproporphyrinogen-I"/>
    <property type="match status" value="1"/>
</dbReference>
<dbReference type="Gene3D" id="1.10.10.920">
    <property type="match status" value="1"/>
</dbReference>
<dbReference type="PANTHER" id="PTHR13932">
    <property type="entry name" value="COPROPORPHYRINIGEN III OXIDASE"/>
    <property type="match status" value="1"/>
</dbReference>
<dbReference type="RefSeq" id="WP_285673735.1">
    <property type="nucleotide sequence ID" value="NZ_BSYI01000040.1"/>
</dbReference>
<keyword evidence="10 14" id="KW-0408">Iron</keyword>
<dbReference type="Proteomes" id="UP001239909">
    <property type="component" value="Unassembled WGS sequence"/>
</dbReference>
<dbReference type="InterPro" id="IPR006638">
    <property type="entry name" value="Elp3/MiaA/NifB-like_rSAM"/>
</dbReference>
<evidence type="ECO:0000256" key="6">
    <source>
        <dbReference type="ARBA" id="ARBA00022490"/>
    </source>
</evidence>
<comment type="pathway">
    <text evidence="2 14">Porphyrin-containing compound metabolism; protoporphyrin-IX biosynthesis; protoporphyrinogen-IX from coproporphyrinogen-III (AdoMet route): step 1/1.</text>
</comment>
<keyword evidence="6 14" id="KW-0963">Cytoplasm</keyword>
<dbReference type="SFLD" id="SFLDS00029">
    <property type="entry name" value="Radical_SAM"/>
    <property type="match status" value="1"/>
</dbReference>
<dbReference type="SUPFAM" id="SSF102114">
    <property type="entry name" value="Radical SAM enzymes"/>
    <property type="match status" value="1"/>
</dbReference>
<sequence>MTGNPLHSPFDPTALERMVPRYVSYPTEPHFTAAVDHAAYARWLGGIPAGLPLALYVHVPFCSRICWFCACRTQSVVRGAGLRRYVMALVREAATVAAALPPGCRVSEIAWGGGSPSVLEAPEIRALSAVLHRVFPGAAEAPLEAELDARDLDPARLAALAEAGLAAATVSLGDIDPGVQAAIGRHQDHASTIRAVDGLRAHGVGRITVDLLYGLPAQTSATLARTVEAALALAPDRVALYGYAHMPWQARRQAVIDARALPDLAARRDQAAAARAQLVAAGLVPVGHDMFARPGDALVEAAQAGRLARCFAGYRPDTPRALIGLGASAVGALPQGYVQNARATAGYIGAVEAGRLATSRGHALRLDDRLRRDVIGQILCGGGLDLDALGARYGDFVRPVAAHAAALMARAPAGVLVPWRGGFRVDPAWQSHLRLIAAEFDAYRRQGAARHPIAL</sequence>
<evidence type="ECO:0000256" key="10">
    <source>
        <dbReference type="ARBA" id="ARBA00023004"/>
    </source>
</evidence>
<evidence type="ECO:0000259" key="15">
    <source>
        <dbReference type="SMART" id="SM00729"/>
    </source>
</evidence>
<comment type="subunit">
    <text evidence="4">Monomer.</text>
</comment>
<evidence type="ECO:0000256" key="12">
    <source>
        <dbReference type="ARBA" id="ARBA00023244"/>
    </source>
</evidence>
<keyword evidence="9 14" id="KW-0560">Oxidoreductase</keyword>
<evidence type="ECO:0000256" key="14">
    <source>
        <dbReference type="PIRNR" id="PIRNR000167"/>
    </source>
</evidence>
<evidence type="ECO:0000256" key="3">
    <source>
        <dbReference type="ARBA" id="ARBA00005493"/>
    </source>
</evidence>
<dbReference type="EMBL" id="BSYI01000040">
    <property type="protein sequence ID" value="GMG84650.1"/>
    <property type="molecule type" value="Genomic_DNA"/>
</dbReference>
<evidence type="ECO:0000256" key="13">
    <source>
        <dbReference type="ARBA" id="ARBA00048321"/>
    </source>
</evidence>
<dbReference type="InterPro" id="IPR004558">
    <property type="entry name" value="Coprogen_oxidase_HemN"/>
</dbReference>
<keyword evidence="7 14" id="KW-0949">S-adenosyl-L-methionine</keyword>
<accession>A0ABQ6LQ65</accession>
<comment type="cofactor">
    <cofactor evidence="14">
        <name>[4Fe-4S] cluster</name>
        <dbReference type="ChEBI" id="CHEBI:49883"/>
    </cofactor>
    <text evidence="14">Binds 1 [4Fe-4S] cluster. The cluster is coordinated with 3 cysteines and an exchangeable S-adenosyl-L-methionine.</text>
</comment>
<dbReference type="SMART" id="SM00729">
    <property type="entry name" value="Elp3"/>
    <property type="match status" value="1"/>
</dbReference>
<comment type="similarity">
    <text evidence="3 14">Belongs to the anaerobic coproporphyrinogen-III oxidase family.</text>
</comment>
<organism evidence="16 17">
    <name type="scientific">Paralimibaculum aggregatum</name>
    <dbReference type="NCBI Taxonomy" id="3036245"/>
    <lineage>
        <taxon>Bacteria</taxon>
        <taxon>Pseudomonadati</taxon>
        <taxon>Pseudomonadota</taxon>
        <taxon>Alphaproteobacteria</taxon>
        <taxon>Rhodobacterales</taxon>
        <taxon>Paracoccaceae</taxon>
        <taxon>Paralimibaculum</taxon>
    </lineage>
</organism>
<evidence type="ECO:0000256" key="9">
    <source>
        <dbReference type="ARBA" id="ARBA00023002"/>
    </source>
</evidence>
<dbReference type="Gene3D" id="3.20.20.70">
    <property type="entry name" value="Aldolase class I"/>
    <property type="match status" value="1"/>
</dbReference>
<dbReference type="InterPro" id="IPR007197">
    <property type="entry name" value="rSAM"/>
</dbReference>
<evidence type="ECO:0000256" key="8">
    <source>
        <dbReference type="ARBA" id="ARBA00022723"/>
    </source>
</evidence>
<comment type="subcellular location">
    <subcellularLocation>
        <location evidence="1 14">Cytoplasm</location>
    </subcellularLocation>
</comment>
<comment type="caution">
    <text evidence="16">The sequence shown here is derived from an EMBL/GenBank/DDBJ whole genome shotgun (WGS) entry which is preliminary data.</text>
</comment>
<dbReference type="PIRSF" id="PIRSF000167">
    <property type="entry name" value="HemN"/>
    <property type="match status" value="1"/>
</dbReference>
<evidence type="ECO:0000256" key="11">
    <source>
        <dbReference type="ARBA" id="ARBA00023014"/>
    </source>
</evidence>
<dbReference type="InterPro" id="IPR034505">
    <property type="entry name" value="Coproporphyrinogen-III_oxidase"/>
</dbReference>
<dbReference type="EC" id="1.3.98.3" evidence="14"/>
<dbReference type="PANTHER" id="PTHR13932:SF6">
    <property type="entry name" value="OXYGEN-INDEPENDENT COPROPORPHYRINOGEN III OXIDASE"/>
    <property type="match status" value="1"/>
</dbReference>
<evidence type="ECO:0000256" key="5">
    <source>
        <dbReference type="ARBA" id="ARBA00022485"/>
    </source>
</evidence>
<evidence type="ECO:0000313" key="17">
    <source>
        <dbReference type="Proteomes" id="UP001239909"/>
    </source>
</evidence>